<organism evidence="1">
    <name type="scientific">Arundo donax</name>
    <name type="common">Giant reed</name>
    <name type="synonym">Donax arundinaceus</name>
    <dbReference type="NCBI Taxonomy" id="35708"/>
    <lineage>
        <taxon>Eukaryota</taxon>
        <taxon>Viridiplantae</taxon>
        <taxon>Streptophyta</taxon>
        <taxon>Embryophyta</taxon>
        <taxon>Tracheophyta</taxon>
        <taxon>Spermatophyta</taxon>
        <taxon>Magnoliopsida</taxon>
        <taxon>Liliopsida</taxon>
        <taxon>Poales</taxon>
        <taxon>Poaceae</taxon>
        <taxon>PACMAD clade</taxon>
        <taxon>Arundinoideae</taxon>
        <taxon>Arundineae</taxon>
        <taxon>Arundo</taxon>
    </lineage>
</organism>
<accession>A0A0A9CRB7</accession>
<reference evidence="1" key="2">
    <citation type="journal article" date="2015" name="Data Brief">
        <title>Shoot transcriptome of the giant reed, Arundo donax.</title>
        <authorList>
            <person name="Barrero R.A."/>
            <person name="Guerrero F.D."/>
            <person name="Moolhuijzen P."/>
            <person name="Goolsby J.A."/>
            <person name="Tidwell J."/>
            <person name="Bellgard S.E."/>
            <person name="Bellgard M.I."/>
        </authorList>
    </citation>
    <scope>NUCLEOTIDE SEQUENCE</scope>
    <source>
        <tissue evidence="1">Shoot tissue taken approximately 20 cm above the soil surface</tissue>
    </source>
</reference>
<name>A0A0A9CRB7_ARUDO</name>
<evidence type="ECO:0000313" key="1">
    <source>
        <dbReference type="EMBL" id="JAD78889.1"/>
    </source>
</evidence>
<reference evidence="1" key="1">
    <citation type="submission" date="2014-09" db="EMBL/GenBank/DDBJ databases">
        <authorList>
            <person name="Magalhaes I.L.F."/>
            <person name="Oliveira U."/>
            <person name="Santos F.R."/>
            <person name="Vidigal T.H.D.A."/>
            <person name="Brescovit A.D."/>
            <person name="Santos A.J."/>
        </authorList>
    </citation>
    <scope>NUCLEOTIDE SEQUENCE</scope>
    <source>
        <tissue evidence="1">Shoot tissue taken approximately 20 cm above the soil surface</tissue>
    </source>
</reference>
<proteinExistence type="predicted"/>
<sequence length="40" mass="4630">MILTFLYDEKTFSSFSSVLFLGKRRVLCLLVPLAVEHLEL</sequence>
<dbReference type="AlphaFoldDB" id="A0A0A9CRB7"/>
<protein>
    <submittedName>
        <fullName evidence="1">Uncharacterized protein</fullName>
    </submittedName>
</protein>
<dbReference type="EMBL" id="GBRH01219006">
    <property type="protein sequence ID" value="JAD78889.1"/>
    <property type="molecule type" value="Transcribed_RNA"/>
</dbReference>